<dbReference type="InterPro" id="IPR022819">
    <property type="entry name" value="Poxvirus_Bcl-2-like"/>
</dbReference>
<protein>
    <submittedName>
        <fullName evidence="1">Anti-apoptotic Bcl-2-like protein</fullName>
    </submittedName>
</protein>
<proteinExistence type="predicted"/>
<dbReference type="Gene3D" id="1.10.437.20">
    <property type="entry name" value="dsDNA poxvirus"/>
    <property type="match status" value="1"/>
</dbReference>
<organism evidence="1 2">
    <name type="scientific">Eptesipox virus</name>
    <dbReference type="NCBI Taxonomy" id="1329402"/>
    <lineage>
        <taxon>Viruses</taxon>
        <taxon>Varidnaviria</taxon>
        <taxon>Bamfordvirae</taxon>
        <taxon>Nucleocytoviricota</taxon>
        <taxon>Pokkesviricetes</taxon>
        <taxon>Chitovirales</taxon>
        <taxon>Poxviridae</taxon>
        <taxon>Chordopoxvirinae</taxon>
        <taxon>Vespertilionpoxvirus</taxon>
        <taxon>Vespertilionpoxvirus eptesipox</taxon>
    </lineage>
</organism>
<reference evidence="1 2" key="1">
    <citation type="journal article" date="2017" name="Virus Genes">
        <title>Characterization of Eptesipoxvirus, a novel poxvirus from a microchiropteran bat.</title>
        <authorList>
            <person name="Tu S.L."/>
            <person name="Nakazawa Y."/>
            <person name="Gao J."/>
            <person name="Wilkins K."/>
            <person name="Gallardo-Romero N."/>
            <person name="Li Y."/>
            <person name="Emerson G.L."/>
            <person name="Carroll D.S."/>
            <person name="Upton C."/>
        </authorList>
    </citation>
    <scope>NUCLEOTIDE SEQUENCE [LARGE SCALE GENOMIC DNA]</scope>
    <source>
        <strain evidence="1 2">Washington</strain>
    </source>
</reference>
<gene>
    <name evidence="1" type="ORF">EPTV-WA-162</name>
</gene>
<evidence type="ECO:0000313" key="2">
    <source>
        <dbReference type="Proteomes" id="UP000217428"/>
    </source>
</evidence>
<accession>A0A220T6M8</accession>
<sequence length="143" mass="16729">MDYEQRDYLYPSDDIKDVISEYIKWRSYNSKNNYGMVFKTFKEFEKQAELKFGSCMYTLIKPMKLSISDGPRMDKIDTSTATATEIIGLCANMANYIGEQFNIINWETVFKTLFDVLQGHDLNIIKMSLYTNEDKLSVSNKFM</sequence>
<evidence type="ECO:0000313" key="1">
    <source>
        <dbReference type="EMBL" id="ASK51363.1"/>
    </source>
</evidence>
<keyword evidence="2" id="KW-1185">Reference proteome</keyword>
<dbReference type="EMBL" id="KY747497">
    <property type="protein sequence ID" value="ASK51363.1"/>
    <property type="molecule type" value="Genomic_DNA"/>
</dbReference>
<dbReference type="OrthoDB" id="26126at10239"/>
<name>A0A220T6M8_9POXV</name>
<dbReference type="InterPro" id="IPR043018">
    <property type="entry name" value="Poxvirus_sf"/>
</dbReference>
<dbReference type="Proteomes" id="UP000217428">
    <property type="component" value="Segment"/>
</dbReference>
<dbReference type="Pfam" id="PF06227">
    <property type="entry name" value="Poxv_Bcl-2-like"/>
    <property type="match status" value="1"/>
</dbReference>